<dbReference type="EMBL" id="BQNB010011351">
    <property type="protein sequence ID" value="GJS89458.1"/>
    <property type="molecule type" value="Genomic_DNA"/>
</dbReference>
<reference evidence="1" key="2">
    <citation type="submission" date="2022-01" db="EMBL/GenBank/DDBJ databases">
        <authorList>
            <person name="Yamashiro T."/>
            <person name="Shiraishi A."/>
            <person name="Satake H."/>
            <person name="Nakayama K."/>
        </authorList>
    </citation>
    <scope>NUCLEOTIDE SEQUENCE</scope>
</reference>
<dbReference type="Gene3D" id="1.10.510.10">
    <property type="entry name" value="Transferase(Phosphotransferase) domain 1"/>
    <property type="match status" value="1"/>
</dbReference>
<accession>A0ABQ4ZGZ1</accession>
<dbReference type="Proteomes" id="UP001151760">
    <property type="component" value="Unassembled WGS sequence"/>
</dbReference>
<protein>
    <recommendedName>
        <fullName evidence="3">Serine-threonine/tyrosine-protein kinase catalytic domain-containing protein</fullName>
    </recommendedName>
</protein>
<organism evidence="1 2">
    <name type="scientific">Tanacetum coccineum</name>
    <dbReference type="NCBI Taxonomy" id="301880"/>
    <lineage>
        <taxon>Eukaryota</taxon>
        <taxon>Viridiplantae</taxon>
        <taxon>Streptophyta</taxon>
        <taxon>Embryophyta</taxon>
        <taxon>Tracheophyta</taxon>
        <taxon>Spermatophyta</taxon>
        <taxon>Magnoliopsida</taxon>
        <taxon>eudicotyledons</taxon>
        <taxon>Gunneridae</taxon>
        <taxon>Pentapetalae</taxon>
        <taxon>asterids</taxon>
        <taxon>campanulids</taxon>
        <taxon>Asterales</taxon>
        <taxon>Asteraceae</taxon>
        <taxon>Asteroideae</taxon>
        <taxon>Anthemideae</taxon>
        <taxon>Anthemidinae</taxon>
        <taxon>Tanacetum</taxon>
    </lineage>
</organism>
<sequence length="124" mass="14041">MNTSGIPSSGCNFVVPHASPSPYKEDVYSFRMLLLELITGKPNNHLTDYQCGLDVCVIDEYLMGQGFLEEIYKTHKIAKSCIQARKDEATTMLQVYQAMQAIEISRNEITIDLCIDVVNNERDF</sequence>
<evidence type="ECO:0000313" key="2">
    <source>
        <dbReference type="Proteomes" id="UP001151760"/>
    </source>
</evidence>
<proteinExistence type="predicted"/>
<name>A0ABQ4ZGZ1_9ASTR</name>
<reference evidence="1" key="1">
    <citation type="journal article" date="2022" name="Int. J. Mol. Sci.">
        <title>Draft Genome of Tanacetum Coccineum: Genomic Comparison of Closely Related Tanacetum-Family Plants.</title>
        <authorList>
            <person name="Yamashiro T."/>
            <person name="Shiraishi A."/>
            <person name="Nakayama K."/>
            <person name="Satake H."/>
        </authorList>
    </citation>
    <scope>NUCLEOTIDE SEQUENCE</scope>
</reference>
<comment type="caution">
    <text evidence="1">The sequence shown here is derived from an EMBL/GenBank/DDBJ whole genome shotgun (WGS) entry which is preliminary data.</text>
</comment>
<keyword evidence="2" id="KW-1185">Reference proteome</keyword>
<evidence type="ECO:0000313" key="1">
    <source>
        <dbReference type="EMBL" id="GJS89458.1"/>
    </source>
</evidence>
<gene>
    <name evidence="1" type="ORF">Tco_0772094</name>
</gene>
<evidence type="ECO:0008006" key="3">
    <source>
        <dbReference type="Google" id="ProtNLM"/>
    </source>
</evidence>